<feature type="transmembrane region" description="Helical" evidence="4">
    <location>
        <begin position="134"/>
        <end position="155"/>
    </location>
</feature>
<comment type="caution">
    <text evidence="6">The sequence shown here is derived from an EMBL/GenBank/DDBJ whole genome shotgun (WGS) entry which is preliminary data.</text>
</comment>
<evidence type="ECO:0000256" key="2">
    <source>
        <dbReference type="ARBA" id="ARBA00023125"/>
    </source>
</evidence>
<dbReference type="PANTHER" id="PTHR43280">
    <property type="entry name" value="ARAC-FAMILY TRANSCRIPTIONAL REGULATOR"/>
    <property type="match status" value="1"/>
</dbReference>
<feature type="transmembrane region" description="Helical" evidence="4">
    <location>
        <begin position="6"/>
        <end position="28"/>
    </location>
</feature>
<feature type="domain" description="HTH araC/xylS-type" evidence="5">
    <location>
        <begin position="256"/>
        <end position="360"/>
    </location>
</feature>
<keyword evidence="4" id="KW-0472">Membrane</keyword>
<dbReference type="SMART" id="SM00342">
    <property type="entry name" value="HTH_ARAC"/>
    <property type="match status" value="1"/>
</dbReference>
<organism evidence="6 7">
    <name type="scientific">Dyadobacter linearis</name>
    <dbReference type="NCBI Taxonomy" id="2823330"/>
    <lineage>
        <taxon>Bacteria</taxon>
        <taxon>Pseudomonadati</taxon>
        <taxon>Bacteroidota</taxon>
        <taxon>Cytophagia</taxon>
        <taxon>Cytophagales</taxon>
        <taxon>Spirosomataceae</taxon>
        <taxon>Dyadobacter</taxon>
    </lineage>
</organism>
<dbReference type="InterPro" id="IPR009057">
    <property type="entry name" value="Homeodomain-like_sf"/>
</dbReference>
<keyword evidence="1" id="KW-0805">Transcription regulation</keyword>
<dbReference type="PROSITE" id="PS00041">
    <property type="entry name" value="HTH_ARAC_FAMILY_1"/>
    <property type="match status" value="1"/>
</dbReference>
<dbReference type="EMBL" id="CAJRAU010000002">
    <property type="protein sequence ID" value="CAG5069055.1"/>
    <property type="molecule type" value="Genomic_DNA"/>
</dbReference>
<dbReference type="PANTHER" id="PTHR43280:SF29">
    <property type="entry name" value="ARAC-FAMILY TRANSCRIPTIONAL REGULATOR"/>
    <property type="match status" value="1"/>
</dbReference>
<reference evidence="6 7" key="1">
    <citation type="submission" date="2021-04" db="EMBL/GenBank/DDBJ databases">
        <authorList>
            <person name="Rodrigo-Torres L."/>
            <person name="Arahal R. D."/>
            <person name="Lucena T."/>
        </authorList>
    </citation>
    <scope>NUCLEOTIDE SEQUENCE [LARGE SCALE GENOMIC DNA]</scope>
    <source>
        <strain evidence="6 7">CECT 9623</strain>
    </source>
</reference>
<gene>
    <name evidence="6" type="ORF">DYBT9623_01789</name>
</gene>
<dbReference type="RefSeq" id="WP_215233149.1">
    <property type="nucleotide sequence ID" value="NZ_CAJRAU010000002.1"/>
</dbReference>
<dbReference type="InterPro" id="IPR018060">
    <property type="entry name" value="HTH_AraC"/>
</dbReference>
<keyword evidence="3" id="KW-0804">Transcription</keyword>
<feature type="transmembrane region" description="Helical" evidence="4">
    <location>
        <begin position="67"/>
        <end position="86"/>
    </location>
</feature>
<evidence type="ECO:0000256" key="3">
    <source>
        <dbReference type="ARBA" id="ARBA00023163"/>
    </source>
</evidence>
<keyword evidence="4" id="KW-1133">Transmembrane helix</keyword>
<dbReference type="Pfam" id="PF12833">
    <property type="entry name" value="HTH_18"/>
    <property type="match status" value="1"/>
</dbReference>
<proteinExistence type="predicted"/>
<evidence type="ECO:0000256" key="4">
    <source>
        <dbReference type="SAM" id="Phobius"/>
    </source>
</evidence>
<evidence type="ECO:0000313" key="7">
    <source>
        <dbReference type="Proteomes" id="UP000679725"/>
    </source>
</evidence>
<feature type="transmembrane region" description="Helical" evidence="4">
    <location>
        <begin position="176"/>
        <end position="198"/>
    </location>
</feature>
<dbReference type="SUPFAM" id="SSF46689">
    <property type="entry name" value="Homeodomain-like"/>
    <property type="match status" value="1"/>
</dbReference>
<dbReference type="Gene3D" id="1.10.10.60">
    <property type="entry name" value="Homeodomain-like"/>
    <property type="match status" value="1"/>
</dbReference>
<evidence type="ECO:0000256" key="1">
    <source>
        <dbReference type="ARBA" id="ARBA00023015"/>
    </source>
</evidence>
<feature type="transmembrane region" description="Helical" evidence="4">
    <location>
        <begin position="98"/>
        <end position="118"/>
    </location>
</feature>
<keyword evidence="2" id="KW-0238">DNA-binding</keyword>
<keyword evidence="4" id="KW-0812">Transmembrane</keyword>
<dbReference type="InterPro" id="IPR018062">
    <property type="entry name" value="HTH_AraC-typ_CS"/>
</dbReference>
<evidence type="ECO:0000313" key="6">
    <source>
        <dbReference type="EMBL" id="CAG5069055.1"/>
    </source>
</evidence>
<dbReference type="Proteomes" id="UP000679725">
    <property type="component" value="Unassembled WGS sequence"/>
</dbReference>
<protein>
    <recommendedName>
        <fullName evidence="5">HTH araC/xylS-type domain-containing protein</fullName>
    </recommendedName>
</protein>
<name>A0ABN7R4J7_9BACT</name>
<keyword evidence="7" id="KW-1185">Reference proteome</keyword>
<evidence type="ECO:0000259" key="5">
    <source>
        <dbReference type="PROSITE" id="PS01124"/>
    </source>
</evidence>
<feature type="transmembrane region" description="Helical" evidence="4">
    <location>
        <begin position="35"/>
        <end position="55"/>
    </location>
</feature>
<feature type="transmembrane region" description="Helical" evidence="4">
    <location>
        <begin position="204"/>
        <end position="224"/>
    </location>
</feature>
<accession>A0ABN7R4J7</accession>
<dbReference type="PROSITE" id="PS01124">
    <property type="entry name" value="HTH_ARAC_FAMILY_2"/>
    <property type="match status" value="1"/>
</dbReference>
<sequence length="362" mass="42018">MENWKAIAFLLAAGQGFILSLSLIVRGARGPKASFFLGLILFVLSQELLNAWGMQVRYHQQAGAFRFWNYQSYLVLPLALWFFARLTTLPDYHFKKKYWLFFLPIAAEIGFRCFWQAYASSLQLKRTSLLDNNFWFLWTEILPIVGMILVLWIYAKKLSRFRIAWQRQLARLKPIQYLRLYGLFGFMILLTVLWFSGVILAWPIFSWVNFLLTVCLFGMGYLGYLNPDFFILPTLQAPKSTEKPEFFQYNDLAELQRLHAAFTTDALHTRSRLTLEDVAAHLNLPARYVSYLVNTHCASNFTSFVNGFRVNEVICKLGDPKEQHKTVLALAFEAGFNSKSTFNQVFRQRTGKSPSQYLPAQK</sequence>